<comment type="caution">
    <text evidence="1">The sequence shown here is derived from an EMBL/GenBank/DDBJ whole genome shotgun (WGS) entry which is preliminary data.</text>
</comment>
<reference evidence="1 2" key="1">
    <citation type="journal article" date="2020" name="J. Phycol.">
        <title>Comparative genome analysis reveals Cyanidiococcus gen. nov., a new extremophilic red algal genus sister to Cyanidioschyzon (Cyanidioschyzonaceae, Rhodophyta).</title>
        <authorList>
            <person name="Liu S.-L."/>
            <person name="Chiang Y.-R."/>
            <person name="Yoon H.S."/>
            <person name="Fu H.-Y."/>
        </authorList>
    </citation>
    <scope>NUCLEOTIDE SEQUENCE [LARGE SCALE GENOMIC DNA]</scope>
    <source>
        <strain evidence="1 2">THAL066</strain>
    </source>
</reference>
<evidence type="ECO:0000313" key="2">
    <source>
        <dbReference type="Proteomes" id="UP000530660"/>
    </source>
</evidence>
<dbReference type="EMBL" id="VWRR01000001">
    <property type="protein sequence ID" value="KAF6005179.1"/>
    <property type="molecule type" value="Genomic_DNA"/>
</dbReference>
<accession>A0A7J7IR38</accession>
<proteinExistence type="predicted"/>
<keyword evidence="2" id="KW-1185">Reference proteome</keyword>
<dbReference type="Gene3D" id="3.40.50.620">
    <property type="entry name" value="HUPs"/>
    <property type="match status" value="1"/>
</dbReference>
<organism evidence="1 2">
    <name type="scientific">Cyanidiococcus yangmingshanensis</name>
    <dbReference type="NCBI Taxonomy" id="2690220"/>
    <lineage>
        <taxon>Eukaryota</taxon>
        <taxon>Rhodophyta</taxon>
        <taxon>Bangiophyceae</taxon>
        <taxon>Cyanidiales</taxon>
        <taxon>Cyanidiaceae</taxon>
        <taxon>Cyanidiococcus</taxon>
    </lineage>
</organism>
<dbReference type="InterPro" id="IPR014729">
    <property type="entry name" value="Rossmann-like_a/b/a_fold"/>
</dbReference>
<evidence type="ECO:0000313" key="1">
    <source>
        <dbReference type="EMBL" id="KAF6005179.1"/>
    </source>
</evidence>
<name>A0A7J7IR38_9RHOD</name>
<dbReference type="AlphaFoldDB" id="A0A7J7IR38"/>
<gene>
    <name evidence="1" type="ORF">F1559_001987</name>
</gene>
<protein>
    <submittedName>
        <fullName evidence="1">Uncharacterized protein</fullName>
    </submittedName>
</protein>
<dbReference type="Proteomes" id="UP000530660">
    <property type="component" value="Unassembled WGS sequence"/>
</dbReference>
<dbReference type="OrthoDB" id="11633at2763"/>
<sequence>MSPDGWVFETVPPVLQDGEKVSSSRVRRYLASGRVREAARMLDRFHCTTARCLAIRNPDESLDLTVECWENQPPASMRFYECRVELQPMNFERNGVPNPPRIRFDAYVWIGDTDQRSVESAHRSETFEYHPSRLRIWPVDRSDMHSQGIAVRVNGEMNTASIALDRAMNESHSFEVVLEFRSLVTRPPKTGPSQRLSTARLVLE</sequence>